<dbReference type="AlphaFoldDB" id="A0A6G9Z3C1"/>
<dbReference type="Proteomes" id="UP000500953">
    <property type="component" value="Chromosome"/>
</dbReference>
<dbReference type="Gene3D" id="1.20.120.520">
    <property type="entry name" value="nmb1532 protein domain like"/>
    <property type="match status" value="1"/>
</dbReference>
<evidence type="ECO:0000259" key="1">
    <source>
        <dbReference type="Pfam" id="PF01814"/>
    </source>
</evidence>
<dbReference type="CDD" id="cd12108">
    <property type="entry name" value="Hr-like"/>
    <property type="match status" value="1"/>
</dbReference>
<evidence type="ECO:0000313" key="2">
    <source>
        <dbReference type="EMBL" id="QIS19503.1"/>
    </source>
</evidence>
<protein>
    <recommendedName>
        <fullName evidence="1">Hemerythrin-like domain-containing protein</fullName>
    </recommendedName>
</protein>
<evidence type="ECO:0000313" key="3">
    <source>
        <dbReference type="Proteomes" id="UP000500953"/>
    </source>
</evidence>
<organism evidence="2 3">
    <name type="scientific">Nocardia terpenica</name>
    <dbReference type="NCBI Taxonomy" id="455432"/>
    <lineage>
        <taxon>Bacteria</taxon>
        <taxon>Bacillati</taxon>
        <taxon>Actinomycetota</taxon>
        <taxon>Actinomycetes</taxon>
        <taxon>Mycobacteriales</taxon>
        <taxon>Nocardiaceae</taxon>
        <taxon>Nocardia</taxon>
    </lineage>
</organism>
<dbReference type="Pfam" id="PF01814">
    <property type="entry name" value="Hemerythrin"/>
    <property type="match status" value="1"/>
</dbReference>
<sequence length="132" mass="14841">MMILVHNAFRRDLNRLRIIATDAATDPAALAALRTAWQTFSEYLVIHHTAEDDTLWPISGERLGDRTDRATLLTDMVDEHAQLDPLLAAVETDLAEGHTSVLPMRFERLAEVLVAHLDHEETAALPLTRSRH</sequence>
<gene>
    <name evidence="2" type="ORF">F6W96_15645</name>
</gene>
<proteinExistence type="predicted"/>
<reference evidence="2 3" key="1">
    <citation type="journal article" date="2019" name="ACS Chem. Biol.">
        <title>Identification and Mobilization of a Cryptic Antibiotic Biosynthesis Gene Locus from a Human-Pathogenic Nocardia Isolate.</title>
        <authorList>
            <person name="Herisse M."/>
            <person name="Ishida K."/>
            <person name="Porter J.L."/>
            <person name="Howden B."/>
            <person name="Hertweck C."/>
            <person name="Stinear T.P."/>
            <person name="Pidot S.J."/>
        </authorList>
    </citation>
    <scope>NUCLEOTIDE SEQUENCE [LARGE SCALE GENOMIC DNA]</scope>
    <source>
        <strain evidence="2 3">AUSMDU00012715</strain>
    </source>
</reference>
<name>A0A6G9Z3C1_9NOCA</name>
<dbReference type="InterPro" id="IPR012312">
    <property type="entry name" value="Hemerythrin-like"/>
</dbReference>
<feature type="domain" description="Hemerythrin-like" evidence="1">
    <location>
        <begin position="5"/>
        <end position="127"/>
    </location>
</feature>
<accession>A0A6G9Z3C1</accession>
<dbReference type="EMBL" id="CP046173">
    <property type="protein sequence ID" value="QIS19503.1"/>
    <property type="molecule type" value="Genomic_DNA"/>
</dbReference>